<dbReference type="GO" id="GO:0003690">
    <property type="term" value="F:double-stranded DNA binding"/>
    <property type="evidence" value="ECO:0007669"/>
    <property type="project" value="InterPro"/>
</dbReference>
<dbReference type="HOGENOM" id="CLU_169738_1_1_9"/>
<evidence type="ECO:0000313" key="5">
    <source>
        <dbReference type="Proteomes" id="UP000002377"/>
    </source>
</evidence>
<protein>
    <recommendedName>
        <fullName evidence="6">Small acid-soluble spore protein alpha/beta type</fullName>
    </recommendedName>
</protein>
<dbReference type="Proteomes" id="UP000002377">
    <property type="component" value="Chromosome"/>
</dbReference>
<proteinExistence type="inferred from homology"/>
<evidence type="ECO:0000313" key="4">
    <source>
        <dbReference type="EMBL" id="ADG82706.1"/>
    </source>
</evidence>
<comment type="similarity">
    <text evidence="2">Belongs to the alpha/beta-type SASP family.</text>
</comment>
<sequence>MKKKQSKSRVRVLKKKSPLTPQEKLKYEVAKELGLWDRIKEVGWAGLTAAETGKIGGYMTKINLAGKKGVSHK</sequence>
<dbReference type="GO" id="GO:0006265">
    <property type="term" value="P:DNA topological change"/>
    <property type="evidence" value="ECO:0007669"/>
    <property type="project" value="InterPro"/>
</dbReference>
<gene>
    <name evidence="4" type="ordered locus">TherJR_1857</name>
</gene>
<dbReference type="InterPro" id="IPR001448">
    <property type="entry name" value="SASP_alpha/beta-type"/>
</dbReference>
<dbReference type="RefSeq" id="WP_013120718.1">
    <property type="nucleotide sequence ID" value="NC_014152.1"/>
</dbReference>
<dbReference type="eggNOG" id="ENOG5033CAV">
    <property type="taxonomic scope" value="Bacteria"/>
</dbReference>
<dbReference type="InterPro" id="IPR038300">
    <property type="entry name" value="SASP_sf_alpha/beta"/>
</dbReference>
<evidence type="ECO:0000256" key="2">
    <source>
        <dbReference type="ARBA" id="ARBA00005442"/>
    </source>
</evidence>
<dbReference type="InterPro" id="IPR018126">
    <property type="entry name" value="SASP_alpha/beta-type_CS"/>
</dbReference>
<dbReference type="OrthoDB" id="1708261at2"/>
<dbReference type="Pfam" id="PF00269">
    <property type="entry name" value="SASP"/>
    <property type="match status" value="1"/>
</dbReference>
<reference evidence="4 5" key="1">
    <citation type="submission" date="2010-05" db="EMBL/GenBank/DDBJ databases">
        <title>Complete sequence of Thermincola sp. JR.</title>
        <authorList>
            <consortium name="US DOE Joint Genome Institute"/>
            <person name="Lucas S."/>
            <person name="Copeland A."/>
            <person name="Lapidus A."/>
            <person name="Cheng J.-F."/>
            <person name="Bruce D."/>
            <person name="Goodwin L."/>
            <person name="Pitluck S."/>
            <person name="Chertkov O."/>
            <person name="Detter J.C."/>
            <person name="Han C."/>
            <person name="Tapia R."/>
            <person name="Land M."/>
            <person name="Hauser L."/>
            <person name="Kyrpides N."/>
            <person name="Mikhailova N."/>
            <person name="Hazen T.C."/>
            <person name="Woyke T."/>
        </authorList>
    </citation>
    <scope>NUCLEOTIDE SEQUENCE [LARGE SCALE GENOMIC DNA]</scope>
    <source>
        <strain evidence="4 5">JR</strain>
    </source>
</reference>
<dbReference type="KEGG" id="tjr:TherJR_1857"/>
<keyword evidence="3" id="KW-0238">DNA-binding</keyword>
<name>D5X7Y6_THEPJ</name>
<dbReference type="STRING" id="635013.TherJR_1857"/>
<dbReference type="AlphaFoldDB" id="D5X7Y6"/>
<dbReference type="Gene3D" id="6.10.10.80">
    <property type="entry name" value="Small, acid-soluble spore protein, alpha/beta type-like"/>
    <property type="match status" value="1"/>
</dbReference>
<evidence type="ECO:0000256" key="3">
    <source>
        <dbReference type="ARBA" id="ARBA00023125"/>
    </source>
</evidence>
<comment type="function">
    <text evidence="1">SASP are bound to spore DNA. They are double-stranded DNA-binding proteins that cause DNA to change to an a-like conformation. They protect the DNA backbone from chemical and enzymatic cleavage and are thus involved in dormant spore's high resistance to UV light.</text>
</comment>
<organism evidence="4 5">
    <name type="scientific">Thermincola potens (strain JR)</name>
    <dbReference type="NCBI Taxonomy" id="635013"/>
    <lineage>
        <taxon>Bacteria</taxon>
        <taxon>Bacillati</taxon>
        <taxon>Bacillota</taxon>
        <taxon>Clostridia</taxon>
        <taxon>Eubacteriales</taxon>
        <taxon>Thermincolaceae</taxon>
        <taxon>Thermincola</taxon>
    </lineage>
</organism>
<accession>D5X7Y6</accession>
<evidence type="ECO:0008006" key="6">
    <source>
        <dbReference type="Google" id="ProtNLM"/>
    </source>
</evidence>
<dbReference type="EMBL" id="CP002028">
    <property type="protein sequence ID" value="ADG82706.1"/>
    <property type="molecule type" value="Genomic_DNA"/>
</dbReference>
<keyword evidence="5" id="KW-1185">Reference proteome</keyword>
<evidence type="ECO:0000256" key="1">
    <source>
        <dbReference type="ARBA" id="ARBA00003863"/>
    </source>
</evidence>
<dbReference type="PROSITE" id="PS00304">
    <property type="entry name" value="SASP_1"/>
    <property type="match status" value="1"/>
</dbReference>